<evidence type="ECO:0000256" key="5">
    <source>
        <dbReference type="ARBA" id="ARBA00023244"/>
    </source>
</evidence>
<dbReference type="Gene3D" id="3.40.1010.10">
    <property type="entry name" value="Cobalt-precorrin-4 Transmethylase, Domain 1"/>
    <property type="match status" value="1"/>
</dbReference>
<gene>
    <name evidence="11" type="ORF">MNBD_ALPHA09-351</name>
</gene>
<dbReference type="NCBIfam" id="TIGR01470">
    <property type="entry name" value="cysG_Nterm"/>
    <property type="match status" value="1"/>
</dbReference>
<dbReference type="GO" id="GO:0008168">
    <property type="term" value="F:methyltransferase activity"/>
    <property type="evidence" value="ECO:0007669"/>
    <property type="project" value="UniProtKB-KW"/>
</dbReference>
<dbReference type="InterPro" id="IPR014777">
    <property type="entry name" value="4pyrrole_Mease_sub1"/>
</dbReference>
<feature type="domain" description="Tetrapyrrole methylase" evidence="8">
    <location>
        <begin position="228"/>
        <end position="331"/>
    </location>
</feature>
<dbReference type="Pfam" id="PF00590">
    <property type="entry name" value="TP_methylase"/>
    <property type="match status" value="1"/>
</dbReference>
<dbReference type="InterPro" id="IPR006367">
    <property type="entry name" value="Sirohaem_synthase_N"/>
</dbReference>
<protein>
    <recommendedName>
        <fullName evidence="2">precorrin-2 dehydrogenase</fullName>
        <ecNumber evidence="2">1.3.1.76</ecNumber>
    </recommendedName>
</protein>
<dbReference type="Gene3D" id="3.30.160.110">
    <property type="entry name" value="Siroheme synthase, domain 2"/>
    <property type="match status" value="1"/>
</dbReference>
<dbReference type="GO" id="GO:0043115">
    <property type="term" value="F:precorrin-2 dehydrogenase activity"/>
    <property type="evidence" value="ECO:0007669"/>
    <property type="project" value="UniProtKB-EC"/>
</dbReference>
<keyword evidence="11" id="KW-0489">Methyltransferase</keyword>
<dbReference type="AlphaFoldDB" id="A0A3B0TEF1"/>
<dbReference type="EC" id="1.3.1.76" evidence="2"/>
<evidence type="ECO:0000256" key="4">
    <source>
        <dbReference type="ARBA" id="ARBA00023027"/>
    </source>
</evidence>
<dbReference type="Gene3D" id="1.10.8.210">
    <property type="entry name" value="Sirohaem synthase, dimerisation domain"/>
    <property type="match status" value="1"/>
</dbReference>
<comment type="pathway">
    <text evidence="1">Porphyrin-containing compound metabolism; siroheme biosynthesis; sirohydrochlorin from precorrin-2: step 1/1.</text>
</comment>
<dbReference type="InterPro" id="IPR028281">
    <property type="entry name" value="Sirohaem_synthase_central"/>
</dbReference>
<evidence type="ECO:0000256" key="1">
    <source>
        <dbReference type="ARBA" id="ARBA00005010"/>
    </source>
</evidence>
<dbReference type="Pfam" id="PF14824">
    <property type="entry name" value="Sirohm_synth_M"/>
    <property type="match status" value="1"/>
</dbReference>
<dbReference type="UniPathway" id="UPA00262">
    <property type="reaction ID" value="UER00222"/>
</dbReference>
<dbReference type="GO" id="GO:0032259">
    <property type="term" value="P:methylation"/>
    <property type="evidence" value="ECO:0007669"/>
    <property type="project" value="UniProtKB-KW"/>
</dbReference>
<evidence type="ECO:0000259" key="8">
    <source>
        <dbReference type="Pfam" id="PF00590"/>
    </source>
</evidence>
<evidence type="ECO:0000256" key="2">
    <source>
        <dbReference type="ARBA" id="ARBA00012400"/>
    </source>
</evidence>
<dbReference type="GO" id="GO:0019354">
    <property type="term" value="P:siroheme biosynthetic process"/>
    <property type="evidence" value="ECO:0007669"/>
    <property type="project" value="UniProtKB-UniPathway"/>
</dbReference>
<keyword evidence="4" id="KW-0520">NAD</keyword>
<evidence type="ECO:0000256" key="6">
    <source>
        <dbReference type="ARBA" id="ARBA00047561"/>
    </source>
</evidence>
<dbReference type="InterPro" id="IPR019478">
    <property type="entry name" value="Sirohaem_synthase_dimer_dom"/>
</dbReference>
<name>A0A3B0TEF1_9ZZZZ</name>
<feature type="region of interest" description="Disordered" evidence="7">
    <location>
        <begin position="328"/>
        <end position="347"/>
    </location>
</feature>
<organism evidence="11">
    <name type="scientific">hydrothermal vent metagenome</name>
    <dbReference type="NCBI Taxonomy" id="652676"/>
    <lineage>
        <taxon>unclassified sequences</taxon>
        <taxon>metagenomes</taxon>
        <taxon>ecological metagenomes</taxon>
    </lineage>
</organism>
<dbReference type="PANTHER" id="PTHR35330">
    <property type="entry name" value="SIROHEME BIOSYNTHESIS PROTEIN MET8"/>
    <property type="match status" value="1"/>
</dbReference>
<dbReference type="PANTHER" id="PTHR35330:SF1">
    <property type="entry name" value="SIROHEME BIOSYNTHESIS PROTEIN MET8"/>
    <property type="match status" value="1"/>
</dbReference>
<dbReference type="EMBL" id="UOEM01000054">
    <property type="protein sequence ID" value="VAW12842.1"/>
    <property type="molecule type" value="Genomic_DNA"/>
</dbReference>
<dbReference type="GO" id="GO:0004325">
    <property type="term" value="F:ferrochelatase activity"/>
    <property type="evidence" value="ECO:0007669"/>
    <property type="project" value="InterPro"/>
</dbReference>
<dbReference type="SUPFAM" id="SSF53790">
    <property type="entry name" value="Tetrapyrrole methylase"/>
    <property type="match status" value="1"/>
</dbReference>
<dbReference type="InterPro" id="IPR035996">
    <property type="entry name" value="4pyrrol_Methylase_sf"/>
</dbReference>
<keyword evidence="11" id="KW-0808">Transferase</keyword>
<keyword evidence="5" id="KW-0627">Porphyrin biosynthesis</keyword>
<accession>A0A3B0TEF1</accession>
<keyword evidence="11" id="KW-0456">Lyase</keyword>
<dbReference type="Pfam" id="PF13241">
    <property type="entry name" value="NAD_binding_7"/>
    <property type="match status" value="1"/>
</dbReference>
<feature type="domain" description="Sirohaem synthase dimerisation" evidence="9">
    <location>
        <begin position="151"/>
        <end position="200"/>
    </location>
</feature>
<evidence type="ECO:0000313" key="11">
    <source>
        <dbReference type="EMBL" id="VAW12842.1"/>
    </source>
</evidence>
<dbReference type="Gene3D" id="3.40.50.720">
    <property type="entry name" value="NAD(P)-binding Rossmann-like Domain"/>
    <property type="match status" value="1"/>
</dbReference>
<dbReference type="InterPro" id="IPR028161">
    <property type="entry name" value="Met8-like"/>
</dbReference>
<dbReference type="Pfam" id="PF10414">
    <property type="entry name" value="CysG_dimeriser"/>
    <property type="match status" value="1"/>
</dbReference>
<keyword evidence="3 11" id="KW-0560">Oxidoreductase</keyword>
<evidence type="ECO:0000256" key="7">
    <source>
        <dbReference type="SAM" id="MobiDB-lite"/>
    </source>
</evidence>
<evidence type="ECO:0000259" key="9">
    <source>
        <dbReference type="Pfam" id="PF10414"/>
    </source>
</evidence>
<reference evidence="11" key="1">
    <citation type="submission" date="2018-06" db="EMBL/GenBank/DDBJ databases">
        <authorList>
            <person name="Zhirakovskaya E."/>
        </authorList>
    </citation>
    <scope>NUCLEOTIDE SEQUENCE</scope>
</reference>
<dbReference type="InterPro" id="IPR000878">
    <property type="entry name" value="4pyrrol_Mease"/>
</dbReference>
<dbReference type="InterPro" id="IPR037115">
    <property type="entry name" value="Sirohaem_synt_dimer_dom_sf"/>
</dbReference>
<proteinExistence type="predicted"/>
<evidence type="ECO:0000259" key="10">
    <source>
        <dbReference type="Pfam" id="PF14824"/>
    </source>
</evidence>
<comment type="catalytic activity">
    <reaction evidence="6">
        <text>precorrin-2 + NAD(+) = sirohydrochlorin + NADH + 2 H(+)</text>
        <dbReference type="Rhea" id="RHEA:15613"/>
        <dbReference type="ChEBI" id="CHEBI:15378"/>
        <dbReference type="ChEBI" id="CHEBI:57540"/>
        <dbReference type="ChEBI" id="CHEBI:57945"/>
        <dbReference type="ChEBI" id="CHEBI:58351"/>
        <dbReference type="ChEBI" id="CHEBI:58827"/>
        <dbReference type="EC" id="1.3.1.76"/>
    </reaction>
</comment>
<dbReference type="SUPFAM" id="SSF75615">
    <property type="entry name" value="Siroheme synthase middle domains-like"/>
    <property type="match status" value="1"/>
</dbReference>
<evidence type="ECO:0000256" key="3">
    <source>
        <dbReference type="ARBA" id="ARBA00023002"/>
    </source>
</evidence>
<dbReference type="SUPFAM" id="SSF51735">
    <property type="entry name" value="NAD(P)-binding Rossmann-fold domains"/>
    <property type="match status" value="1"/>
</dbReference>
<feature type="domain" description="Siroheme synthase central" evidence="10">
    <location>
        <begin position="119"/>
        <end position="146"/>
    </location>
</feature>
<sequence>MRYFPIFLDLDDRKVVIAGGGEAAVRKLRLVLKTAAQITVYSQIICDEIAEFERAGRIVVIRRPAVAADIAGAALAYAATGARKTDAAFAALARSVGVPVNAVDQPDICDFITPAIVDRDPVTVAIGTEGTAPVLARLIKARIEAMLPASTGAIARLASSWRGRLAALVPEPRARRRLWQRFFAGGIPAADNPTHLATAQIRLQALAGAAVLAGEGHGLVTLVDVDADNPELLTPNARRRLHEADVIVHVPGTAPRLVELARREAKFIAVTSAETPPEMRPGFGSGAGEILVREARMGQRVVRLGMGEGTDALALGEAGIEFEIEPGTPAAALPAPGSHPPAAIGAP</sequence>
<dbReference type="InterPro" id="IPR036291">
    <property type="entry name" value="NAD(P)-bd_dom_sf"/>
</dbReference>